<keyword evidence="2" id="KW-0812">Transmembrane</keyword>
<dbReference type="InterPro" id="IPR058533">
    <property type="entry name" value="Cation_efflux_TM"/>
</dbReference>
<evidence type="ECO:0000313" key="7">
    <source>
        <dbReference type="Proteomes" id="UP000182284"/>
    </source>
</evidence>
<protein>
    <submittedName>
        <fullName evidence="6">Cation efflux family protein</fullName>
    </submittedName>
</protein>
<reference evidence="6 7" key="1">
    <citation type="submission" date="2016-10" db="EMBL/GenBank/DDBJ databases">
        <authorList>
            <person name="de Groot N.N."/>
        </authorList>
    </citation>
    <scope>NUCLEOTIDE SEQUENCE [LARGE SCALE GENOMIC DNA]</scope>
    <source>
        <strain evidence="6 7">DSM 27375</strain>
    </source>
</reference>
<dbReference type="InterPro" id="IPR027469">
    <property type="entry name" value="Cation_efflux_TMD_sf"/>
</dbReference>
<evidence type="ECO:0000256" key="1">
    <source>
        <dbReference type="ARBA" id="ARBA00004141"/>
    </source>
</evidence>
<dbReference type="Pfam" id="PF01545">
    <property type="entry name" value="Cation_efflux"/>
    <property type="match status" value="1"/>
</dbReference>
<dbReference type="EMBL" id="FNBL01000009">
    <property type="protein sequence ID" value="SDF93815.1"/>
    <property type="molecule type" value="Genomic_DNA"/>
</dbReference>
<name>A0A1G7Q5T6_9RHOB</name>
<keyword evidence="4" id="KW-0472">Membrane</keyword>
<dbReference type="Proteomes" id="UP000182284">
    <property type="component" value="Unassembled WGS sequence"/>
</dbReference>
<feature type="domain" description="Cation efflux protein transmembrane" evidence="5">
    <location>
        <begin position="26"/>
        <end position="58"/>
    </location>
</feature>
<proteinExistence type="predicted"/>
<evidence type="ECO:0000256" key="3">
    <source>
        <dbReference type="ARBA" id="ARBA00022989"/>
    </source>
</evidence>
<dbReference type="GO" id="GO:0016020">
    <property type="term" value="C:membrane"/>
    <property type="evidence" value="ECO:0007669"/>
    <property type="project" value="UniProtKB-SubCell"/>
</dbReference>
<dbReference type="RefSeq" id="WP_218129387.1">
    <property type="nucleotide sequence ID" value="NZ_FNBL01000009.1"/>
</dbReference>
<sequence>MLHDQAHDHTAPTDLGSAFRWAVGRNTAYVIVEAAAGVLTGSLALLADAAHNLSDVAAC</sequence>
<evidence type="ECO:0000256" key="2">
    <source>
        <dbReference type="ARBA" id="ARBA00022692"/>
    </source>
</evidence>
<dbReference type="AlphaFoldDB" id="A0A1G7Q5T6"/>
<dbReference type="Gene3D" id="1.20.1510.10">
    <property type="entry name" value="Cation efflux protein transmembrane domain"/>
    <property type="match status" value="1"/>
</dbReference>
<evidence type="ECO:0000313" key="6">
    <source>
        <dbReference type="EMBL" id="SDF93815.1"/>
    </source>
</evidence>
<keyword evidence="3" id="KW-1133">Transmembrane helix</keyword>
<evidence type="ECO:0000256" key="4">
    <source>
        <dbReference type="ARBA" id="ARBA00023136"/>
    </source>
</evidence>
<dbReference type="GO" id="GO:0008324">
    <property type="term" value="F:monoatomic cation transmembrane transporter activity"/>
    <property type="evidence" value="ECO:0007669"/>
    <property type="project" value="InterPro"/>
</dbReference>
<dbReference type="SUPFAM" id="SSF161111">
    <property type="entry name" value="Cation efflux protein transmembrane domain-like"/>
    <property type="match status" value="1"/>
</dbReference>
<organism evidence="6 7">
    <name type="scientific">Celeribacter baekdonensis</name>
    <dbReference type="NCBI Taxonomy" id="875171"/>
    <lineage>
        <taxon>Bacteria</taxon>
        <taxon>Pseudomonadati</taxon>
        <taxon>Pseudomonadota</taxon>
        <taxon>Alphaproteobacteria</taxon>
        <taxon>Rhodobacterales</taxon>
        <taxon>Roseobacteraceae</taxon>
        <taxon>Celeribacter</taxon>
    </lineage>
</organism>
<evidence type="ECO:0000259" key="5">
    <source>
        <dbReference type="Pfam" id="PF01545"/>
    </source>
</evidence>
<comment type="subcellular location">
    <subcellularLocation>
        <location evidence="1">Membrane</location>
        <topology evidence="1">Multi-pass membrane protein</topology>
    </subcellularLocation>
</comment>
<accession>A0A1G7Q5T6</accession>
<gene>
    <name evidence="6" type="ORF">SAMN04488117_10915</name>
</gene>